<evidence type="ECO:0000256" key="2">
    <source>
        <dbReference type="ARBA" id="ARBA00009152"/>
    </source>
</evidence>
<evidence type="ECO:0000259" key="9">
    <source>
        <dbReference type="SMART" id="SM00481"/>
    </source>
</evidence>
<dbReference type="Proteomes" id="UP000268059">
    <property type="component" value="Chromosome"/>
</dbReference>
<dbReference type="GO" id="GO:0000105">
    <property type="term" value="P:L-histidine biosynthetic process"/>
    <property type="evidence" value="ECO:0007669"/>
    <property type="project" value="UniProtKB-UniRule"/>
</dbReference>
<evidence type="ECO:0000256" key="4">
    <source>
        <dbReference type="ARBA" id="ARBA00022605"/>
    </source>
</evidence>
<keyword evidence="4 8" id="KW-0028">Amino-acid biosynthesis</keyword>
<dbReference type="PANTHER" id="PTHR21039">
    <property type="entry name" value="HISTIDINOL PHOSPHATASE-RELATED"/>
    <property type="match status" value="1"/>
</dbReference>
<comment type="pathway">
    <text evidence="1 8">Amino-acid biosynthesis; L-histidine biosynthesis; L-histidine from 5-phospho-alpha-D-ribose 1-diphosphate: step 8/9.</text>
</comment>
<protein>
    <recommendedName>
        <fullName evidence="3 8">Histidinol-phosphatase</fullName>
        <shortName evidence="8">HolPase</shortName>
        <ecNumber evidence="3 8">3.1.3.15</ecNumber>
    </recommendedName>
</protein>
<dbReference type="GO" id="GO:0005737">
    <property type="term" value="C:cytoplasm"/>
    <property type="evidence" value="ECO:0007669"/>
    <property type="project" value="TreeGrafter"/>
</dbReference>
<dbReference type="PANTHER" id="PTHR21039:SF0">
    <property type="entry name" value="HISTIDINOL-PHOSPHATASE"/>
    <property type="match status" value="1"/>
</dbReference>
<dbReference type="InterPro" id="IPR010140">
    <property type="entry name" value="Histidinol_P_phosphatase_HisJ"/>
</dbReference>
<dbReference type="InterPro" id="IPR003141">
    <property type="entry name" value="Pol/His_phosphatase_N"/>
</dbReference>
<evidence type="ECO:0000313" key="10">
    <source>
        <dbReference type="EMBL" id="BBH25674.1"/>
    </source>
</evidence>
<accession>A0A3G9JS68</accession>
<evidence type="ECO:0000256" key="8">
    <source>
        <dbReference type="RuleBase" id="RU366003"/>
    </source>
</evidence>
<comment type="similarity">
    <text evidence="2 8">Belongs to the PHP hydrolase family. HisK subfamily.</text>
</comment>
<dbReference type="Gene3D" id="3.20.20.140">
    <property type="entry name" value="Metal-dependent hydrolases"/>
    <property type="match status" value="1"/>
</dbReference>
<feature type="domain" description="Polymerase/histidinol phosphatase N-terminal" evidence="9">
    <location>
        <begin position="4"/>
        <end position="84"/>
    </location>
</feature>
<dbReference type="AlphaFoldDB" id="A0A3G9JS68"/>
<comment type="catalytic activity">
    <reaction evidence="7 8">
        <text>L-histidinol phosphate + H2O = L-histidinol + phosphate</text>
        <dbReference type="Rhea" id="RHEA:14465"/>
        <dbReference type="ChEBI" id="CHEBI:15377"/>
        <dbReference type="ChEBI" id="CHEBI:43474"/>
        <dbReference type="ChEBI" id="CHEBI:57699"/>
        <dbReference type="ChEBI" id="CHEBI:57980"/>
        <dbReference type="EC" id="3.1.3.15"/>
    </reaction>
</comment>
<evidence type="ECO:0000313" key="11">
    <source>
        <dbReference type="Proteomes" id="UP000268059"/>
    </source>
</evidence>
<dbReference type="OrthoDB" id="9775255at2"/>
<dbReference type="KEGG" id="ebm:SG0102_06080"/>
<sequence>MRAIDYHMHTKFSGDSEADPRAHIEQAIALGLDEICFTDHRDFDYPIDTFALDTPAYFQELTALQKEYADRIKIKIGVEIGLDLDHKEEIEAFINASPYDFVIGSIHVIHHTEFYYGDFFHGKSKDQAHEAFFKETLKCVQAFDCFNVLGHMDYIMRYGPYVDKRVDHGKWQSLIDEILKTLIKKGKGIEVNTSGYKVNGCCGFPNFDVIKRYLQLGGTILTIGTDAHTSDRVGEHVYDVMGHYAHLGVSDVSTFTKRVKDS</sequence>
<evidence type="ECO:0000256" key="3">
    <source>
        <dbReference type="ARBA" id="ARBA00013085"/>
    </source>
</evidence>
<proteinExistence type="inferred from homology"/>
<dbReference type="InterPro" id="IPR016195">
    <property type="entry name" value="Pol/histidinol_Pase-like"/>
</dbReference>
<name>A0A3G9JS68_9FIRM</name>
<keyword evidence="11" id="KW-1185">Reference proteome</keyword>
<dbReference type="GO" id="GO:0004401">
    <property type="term" value="F:histidinol-phosphatase activity"/>
    <property type="evidence" value="ECO:0007669"/>
    <property type="project" value="UniProtKB-UniRule"/>
</dbReference>
<keyword evidence="6 8" id="KW-0368">Histidine biosynthesis</keyword>
<dbReference type="SUPFAM" id="SSF89550">
    <property type="entry name" value="PHP domain-like"/>
    <property type="match status" value="1"/>
</dbReference>
<organism evidence="10 11">
    <name type="scientific">Intestinibaculum porci</name>
    <dbReference type="NCBI Taxonomy" id="2487118"/>
    <lineage>
        <taxon>Bacteria</taxon>
        <taxon>Bacillati</taxon>
        <taxon>Bacillota</taxon>
        <taxon>Erysipelotrichia</taxon>
        <taxon>Erysipelotrichales</taxon>
        <taxon>Erysipelotrichaceae</taxon>
        <taxon>Intestinibaculum</taxon>
    </lineage>
</organism>
<reference evidence="10 11" key="1">
    <citation type="submission" date="2018-11" db="EMBL/GenBank/DDBJ databases">
        <title>Novel Erysipelotrichaceae bacterium isolated from small intestine of a swine.</title>
        <authorList>
            <person name="Kim J.S."/>
            <person name="Choe H."/>
            <person name="Lee Y.R."/>
            <person name="Kim K.M."/>
            <person name="Park D.S."/>
        </authorList>
    </citation>
    <scope>NUCLEOTIDE SEQUENCE [LARGE SCALE GENOMIC DNA]</scope>
    <source>
        <strain evidence="10 11">SG0102</strain>
    </source>
</reference>
<gene>
    <name evidence="10" type="primary">hisK</name>
    <name evidence="10" type="ORF">SG0102_06080</name>
</gene>
<dbReference type="NCBIfam" id="TIGR01856">
    <property type="entry name" value="hisJ_fam"/>
    <property type="match status" value="1"/>
</dbReference>
<evidence type="ECO:0000256" key="5">
    <source>
        <dbReference type="ARBA" id="ARBA00022801"/>
    </source>
</evidence>
<evidence type="ECO:0000256" key="7">
    <source>
        <dbReference type="ARBA" id="ARBA00049158"/>
    </source>
</evidence>
<dbReference type="EMBL" id="AP019309">
    <property type="protein sequence ID" value="BBH25674.1"/>
    <property type="molecule type" value="Genomic_DNA"/>
</dbReference>
<dbReference type="UniPathway" id="UPA00031">
    <property type="reaction ID" value="UER00013"/>
</dbReference>
<dbReference type="InParanoid" id="A0A3G9JS68"/>
<evidence type="ECO:0000256" key="1">
    <source>
        <dbReference type="ARBA" id="ARBA00004970"/>
    </source>
</evidence>
<keyword evidence="5 8" id="KW-0378">Hydrolase</keyword>
<dbReference type="Pfam" id="PF02811">
    <property type="entry name" value="PHP"/>
    <property type="match status" value="1"/>
</dbReference>
<evidence type="ECO:0000256" key="6">
    <source>
        <dbReference type="ARBA" id="ARBA00023102"/>
    </source>
</evidence>
<dbReference type="InterPro" id="IPR004013">
    <property type="entry name" value="PHP_dom"/>
</dbReference>
<dbReference type="EC" id="3.1.3.15" evidence="3 8"/>
<dbReference type="SMART" id="SM00481">
    <property type="entry name" value="POLIIIAc"/>
    <property type="match status" value="1"/>
</dbReference>
<dbReference type="RefSeq" id="WP_125118600.1">
    <property type="nucleotide sequence ID" value="NZ_AP019309.1"/>
</dbReference>